<reference evidence="5 6" key="1">
    <citation type="submission" date="2016-10" db="EMBL/GenBank/DDBJ databases">
        <authorList>
            <person name="de Groot N.N."/>
        </authorList>
    </citation>
    <scope>NUCLEOTIDE SEQUENCE [LARGE SCALE GENOMIC DNA]</scope>
    <source>
        <strain evidence="5 6">DSM 12272</strain>
    </source>
</reference>
<dbReference type="Pfam" id="PF07804">
    <property type="entry name" value="HipA_C"/>
    <property type="match status" value="1"/>
</dbReference>
<evidence type="ECO:0000256" key="1">
    <source>
        <dbReference type="ARBA" id="ARBA00010164"/>
    </source>
</evidence>
<feature type="domain" description="HipA-like C-terminal" evidence="4">
    <location>
        <begin position="26"/>
        <end position="160"/>
    </location>
</feature>
<organism evidence="5 6">
    <name type="scientific">Clostridium gasigenes</name>
    <dbReference type="NCBI Taxonomy" id="94869"/>
    <lineage>
        <taxon>Bacteria</taxon>
        <taxon>Bacillati</taxon>
        <taxon>Bacillota</taxon>
        <taxon>Clostridia</taxon>
        <taxon>Eubacteriales</taxon>
        <taxon>Clostridiaceae</taxon>
        <taxon>Clostridium</taxon>
    </lineage>
</organism>
<evidence type="ECO:0000313" key="5">
    <source>
        <dbReference type="EMBL" id="SDP77720.1"/>
    </source>
</evidence>
<proteinExistence type="inferred from homology"/>
<keyword evidence="2" id="KW-0808">Transferase</keyword>
<dbReference type="AlphaFoldDB" id="A0A1H0VGY8"/>
<dbReference type="PANTHER" id="PTHR37419">
    <property type="entry name" value="SERINE/THREONINE-PROTEIN KINASE TOXIN HIPA"/>
    <property type="match status" value="1"/>
</dbReference>
<dbReference type="Gene3D" id="1.10.1070.20">
    <property type="match status" value="1"/>
</dbReference>
<name>A0A1H0VGY8_9CLOT</name>
<protein>
    <submittedName>
        <fullName evidence="5">Serine/threonine-protein kinase HipA</fullName>
    </submittedName>
</protein>
<dbReference type="InterPro" id="IPR012893">
    <property type="entry name" value="HipA-like_C"/>
</dbReference>
<evidence type="ECO:0000259" key="4">
    <source>
        <dbReference type="Pfam" id="PF07804"/>
    </source>
</evidence>
<evidence type="ECO:0000256" key="2">
    <source>
        <dbReference type="ARBA" id="ARBA00022679"/>
    </source>
</evidence>
<dbReference type="InterPro" id="IPR052028">
    <property type="entry name" value="HipA_Ser/Thr_kinase"/>
</dbReference>
<gene>
    <name evidence="5" type="ORF">SAMN04488529_11677</name>
</gene>
<dbReference type="PANTHER" id="PTHR37419:SF1">
    <property type="entry name" value="SERINE_THREONINE-PROTEIN KINASE TOXIN HIPA"/>
    <property type="match status" value="1"/>
</dbReference>
<dbReference type="OrthoDB" id="9812605at2"/>
<dbReference type="GO" id="GO:0004674">
    <property type="term" value="F:protein serine/threonine kinase activity"/>
    <property type="evidence" value="ECO:0007669"/>
    <property type="project" value="TreeGrafter"/>
</dbReference>
<dbReference type="GO" id="GO:0005829">
    <property type="term" value="C:cytosol"/>
    <property type="evidence" value="ECO:0007669"/>
    <property type="project" value="TreeGrafter"/>
</dbReference>
<dbReference type="Proteomes" id="UP000198597">
    <property type="component" value="Unassembled WGS sequence"/>
</dbReference>
<comment type="similarity">
    <text evidence="1">Belongs to the HipA Ser/Thr kinase family.</text>
</comment>
<dbReference type="EMBL" id="FNJM01000016">
    <property type="protein sequence ID" value="SDP77720.1"/>
    <property type="molecule type" value="Genomic_DNA"/>
</dbReference>
<dbReference type="RefSeq" id="WP_089972685.1">
    <property type="nucleotide sequence ID" value="NZ_FNJM01000016.1"/>
</dbReference>
<keyword evidence="3 5" id="KW-0418">Kinase</keyword>
<keyword evidence="6" id="KW-1185">Reference proteome</keyword>
<evidence type="ECO:0000256" key="3">
    <source>
        <dbReference type="ARBA" id="ARBA00022777"/>
    </source>
</evidence>
<accession>A0A1H0VGY8</accession>
<sequence>MNENDIRNFINSSSLGVYTKYIKVVDGYKYLVKSGRGDGKSKSSILEPVTECICYEFAKEMGIECAEYTLEEHDGELISISKWFYDESIEKFYSANRLMRILNITRDDLYNKFIDNIEDIQIHVDNMIIFDYIVNNTDRHLKNFGFLINEDKIRFAPIYDNGLALGSHLDDEEIEFEEISDLLLDADYAKCFDTSNKKQLELVKKCTLNIDFDYEYIVKKYSKYLSEKRMEFIMELLKDRILEVKKCLFQNQK</sequence>
<evidence type="ECO:0000313" key="6">
    <source>
        <dbReference type="Proteomes" id="UP000198597"/>
    </source>
</evidence>
<dbReference type="STRING" id="94869.SAMN04488529_11677"/>